<dbReference type="CDD" id="cd06454">
    <property type="entry name" value="KBL_like"/>
    <property type="match status" value="1"/>
</dbReference>
<dbReference type="PANTHER" id="PTHR13693:SF100">
    <property type="entry name" value="8-AMINO-7-OXONONANOATE SYNTHASE"/>
    <property type="match status" value="1"/>
</dbReference>
<feature type="modified residue" description="N6-(pyridoxal phosphate)lysine" evidence="10">
    <location>
        <position position="236"/>
    </location>
</feature>
<dbReference type="AlphaFoldDB" id="A0A9X1W869"/>
<proteinExistence type="predicted"/>
<comment type="caution">
    <text evidence="12">The sequence shown here is derived from an EMBL/GenBank/DDBJ whole genome shotgun (WGS) entry which is preliminary data.</text>
</comment>
<evidence type="ECO:0000259" key="11">
    <source>
        <dbReference type="Pfam" id="PF00155"/>
    </source>
</evidence>
<feature type="domain" description="Aminotransferase class I/classII large" evidence="11">
    <location>
        <begin position="43"/>
        <end position="373"/>
    </location>
</feature>
<keyword evidence="13" id="KW-1185">Reference proteome</keyword>
<dbReference type="EMBL" id="JAJNNZ010000001">
    <property type="protein sequence ID" value="MCJ2375409.1"/>
    <property type="molecule type" value="Genomic_DNA"/>
</dbReference>
<sequence>MTQAFKTRIEAALNARKDQALFRTVHAFDSVKQSQISIDGRSYINFSSNDYLGLASSDELKIAYQDSVTKYGIGSGASPLVTGHSTPHRSLESQLCEWLGYSRALLFGSGFSANQAVLFTLLEKGDLLLQDRLNHASLIEAGHLGPANMRRFKHNDMEDLSRYLNGSQNTLVATESVFSMDGDIAPIDALLEHCRASQSWSMIDDAHGIGVLGEDGRGARSLSEHRPDILVITFGKAFGLNGAAVLCGDDIADYLTQFARHYIYSTAMSPAHASALSKAASMIQTQHWRREKLFDLSEQLHNKVSDLHCLVETKTPIKPWLCGESNNAIDLSNALKEQGIWTTAIRPPTVPKNSARLRITLSAAHHESDIDTLSYSLMRSMEAL</sequence>
<evidence type="ECO:0000256" key="8">
    <source>
        <dbReference type="ARBA" id="ARBA00047715"/>
    </source>
</evidence>
<evidence type="ECO:0000313" key="13">
    <source>
        <dbReference type="Proteomes" id="UP001139488"/>
    </source>
</evidence>
<dbReference type="InterPro" id="IPR015421">
    <property type="entry name" value="PyrdxlP-dep_Trfase_major"/>
</dbReference>
<evidence type="ECO:0000256" key="10">
    <source>
        <dbReference type="PIRSR" id="PIRSR604723-51"/>
    </source>
</evidence>
<protein>
    <recommendedName>
        <fullName evidence="4 9">8-amino-7-oxononanoate synthase</fullName>
        <ecNumber evidence="4 9">2.3.1.47</ecNumber>
    </recommendedName>
</protein>
<evidence type="ECO:0000256" key="7">
    <source>
        <dbReference type="ARBA" id="ARBA00022898"/>
    </source>
</evidence>
<keyword evidence="7 10" id="KW-0663">Pyridoxal phosphate</keyword>
<reference evidence="12" key="1">
    <citation type="submission" date="2021-11" db="EMBL/GenBank/DDBJ databases">
        <title>Vibrio ZSDE26 sp. nov. and Vibrio ZSDZ34 sp. nov., isolated from coastal seawater in Qingdao.</title>
        <authorList>
            <person name="Zhang P."/>
        </authorList>
    </citation>
    <scope>NUCLEOTIDE SEQUENCE</scope>
    <source>
        <strain evidence="12">ZSDZ34</strain>
    </source>
</reference>
<organism evidence="12 13">
    <name type="scientific">Vibrio gelatinilyticus</name>
    <dbReference type="NCBI Taxonomy" id="2893468"/>
    <lineage>
        <taxon>Bacteria</taxon>
        <taxon>Pseudomonadati</taxon>
        <taxon>Pseudomonadota</taxon>
        <taxon>Gammaproteobacteria</taxon>
        <taxon>Vibrionales</taxon>
        <taxon>Vibrionaceae</taxon>
        <taxon>Vibrio</taxon>
    </lineage>
</organism>
<evidence type="ECO:0000256" key="4">
    <source>
        <dbReference type="ARBA" id="ARBA00013187"/>
    </source>
</evidence>
<evidence type="ECO:0000256" key="6">
    <source>
        <dbReference type="ARBA" id="ARBA00022756"/>
    </source>
</evidence>
<dbReference type="GO" id="GO:0009102">
    <property type="term" value="P:biotin biosynthetic process"/>
    <property type="evidence" value="ECO:0007669"/>
    <property type="project" value="UniProtKB-UniRule"/>
</dbReference>
<dbReference type="Proteomes" id="UP001139488">
    <property type="component" value="Unassembled WGS sequence"/>
</dbReference>
<evidence type="ECO:0000256" key="1">
    <source>
        <dbReference type="ARBA" id="ARBA00001933"/>
    </source>
</evidence>
<dbReference type="SUPFAM" id="SSF53383">
    <property type="entry name" value="PLP-dependent transferases"/>
    <property type="match status" value="1"/>
</dbReference>
<dbReference type="InterPro" id="IPR015424">
    <property type="entry name" value="PyrdxlP-dep_Trfase"/>
</dbReference>
<keyword evidence="5 12" id="KW-0808">Transferase</keyword>
<dbReference type="Gene3D" id="3.90.1150.10">
    <property type="entry name" value="Aspartate Aminotransferase, domain 1"/>
    <property type="match status" value="1"/>
</dbReference>
<dbReference type="NCBIfam" id="TIGR00858">
    <property type="entry name" value="bioF"/>
    <property type="match status" value="1"/>
</dbReference>
<comment type="pathway">
    <text evidence="2">Cofactor biosynthesis; biotin biosynthesis.</text>
</comment>
<dbReference type="RefSeq" id="WP_244354399.1">
    <property type="nucleotide sequence ID" value="NZ_JAJNNZ010000001.1"/>
</dbReference>
<accession>A0A9X1W869</accession>
<dbReference type="Gene3D" id="3.40.640.10">
    <property type="entry name" value="Type I PLP-dependent aspartate aminotransferase-like (Major domain)"/>
    <property type="match status" value="1"/>
</dbReference>
<evidence type="ECO:0000256" key="3">
    <source>
        <dbReference type="ARBA" id="ARBA00011738"/>
    </source>
</evidence>
<evidence type="ECO:0000256" key="5">
    <source>
        <dbReference type="ARBA" id="ARBA00022679"/>
    </source>
</evidence>
<comment type="subunit">
    <text evidence="3">Homodimer.</text>
</comment>
<dbReference type="EC" id="2.3.1.47" evidence="4 9"/>
<dbReference type="InterPro" id="IPR004723">
    <property type="entry name" value="AONS_Archaea/Proteobacteria"/>
</dbReference>
<keyword evidence="12" id="KW-0012">Acyltransferase</keyword>
<gene>
    <name evidence="12" type="primary">bioF</name>
    <name evidence="12" type="ORF">LNL84_01015</name>
</gene>
<name>A0A9X1W869_9VIBR</name>
<dbReference type="GO" id="GO:0008710">
    <property type="term" value="F:8-amino-7-oxononanoate synthase activity"/>
    <property type="evidence" value="ECO:0007669"/>
    <property type="project" value="UniProtKB-UniRule"/>
</dbReference>
<keyword evidence="6" id="KW-0093">Biotin biosynthesis</keyword>
<dbReference type="InterPro" id="IPR050087">
    <property type="entry name" value="AON_synthase_class-II"/>
</dbReference>
<dbReference type="GO" id="GO:0030170">
    <property type="term" value="F:pyridoxal phosphate binding"/>
    <property type="evidence" value="ECO:0007669"/>
    <property type="project" value="InterPro"/>
</dbReference>
<comment type="catalytic activity">
    <reaction evidence="8">
        <text>6-carboxyhexanoyl-[ACP] + L-alanine + H(+) = (8S)-8-amino-7-oxononanoate + holo-[ACP] + CO2</text>
        <dbReference type="Rhea" id="RHEA:42288"/>
        <dbReference type="Rhea" id="RHEA-COMP:9685"/>
        <dbReference type="Rhea" id="RHEA-COMP:9955"/>
        <dbReference type="ChEBI" id="CHEBI:15378"/>
        <dbReference type="ChEBI" id="CHEBI:16526"/>
        <dbReference type="ChEBI" id="CHEBI:57972"/>
        <dbReference type="ChEBI" id="CHEBI:64479"/>
        <dbReference type="ChEBI" id="CHEBI:78846"/>
        <dbReference type="ChEBI" id="CHEBI:149468"/>
        <dbReference type="EC" id="2.3.1.47"/>
    </reaction>
</comment>
<evidence type="ECO:0000256" key="2">
    <source>
        <dbReference type="ARBA" id="ARBA00004746"/>
    </source>
</evidence>
<evidence type="ECO:0000313" key="12">
    <source>
        <dbReference type="EMBL" id="MCJ2375409.1"/>
    </source>
</evidence>
<comment type="cofactor">
    <cofactor evidence="1 10">
        <name>pyridoxal 5'-phosphate</name>
        <dbReference type="ChEBI" id="CHEBI:597326"/>
    </cofactor>
</comment>
<dbReference type="Pfam" id="PF00155">
    <property type="entry name" value="Aminotran_1_2"/>
    <property type="match status" value="1"/>
</dbReference>
<dbReference type="PANTHER" id="PTHR13693">
    <property type="entry name" value="CLASS II AMINOTRANSFERASE/8-AMINO-7-OXONONANOATE SYNTHASE"/>
    <property type="match status" value="1"/>
</dbReference>
<dbReference type="InterPro" id="IPR004839">
    <property type="entry name" value="Aminotransferase_I/II_large"/>
</dbReference>
<evidence type="ECO:0000256" key="9">
    <source>
        <dbReference type="NCBIfam" id="TIGR00858"/>
    </source>
</evidence>
<dbReference type="InterPro" id="IPR015422">
    <property type="entry name" value="PyrdxlP-dep_Trfase_small"/>
</dbReference>